<dbReference type="EMBL" id="ML977031">
    <property type="protein sequence ID" value="KAF1949868.1"/>
    <property type="molecule type" value="Genomic_DNA"/>
</dbReference>
<evidence type="ECO:0000313" key="2">
    <source>
        <dbReference type="EMBL" id="KAF1949868.1"/>
    </source>
</evidence>
<sequence>MSGATSDTHSPAADASDASGQQQQPPAKKRRTTAGGAASSRGVANLTPEQLARKRANDREAQRAIRERTRNQLDTLHARIRELEGQQPYQDLRAVAREKDAVVAENVDIKKRLEQVLAIIQPIVRAGCGLNELAAAAERSPLPLSSHHPTDPRTFNSTLREMATATSNGITSPHGPDTTLPWGFPGDAPTSHVRQWSADSSHDRVPPISTETSFDDRMGVDFLCETSTPHRPVDPALVAQSHPPTVNGTAHHAPLLNPFATLPRNIAPTCPLDALCLDFFSEMRTRAAAGVPSTEIAGPAYPSFTTLVHPNRKCNHHPLSKLNTDIIRTFPDICGLPEQVAIIYIMFLVMRWLVDPTRENYERLPDWVQPRPSQLFIPHPFWMDYIPWPRMRDTFIATRKTPDFNTFFIPYTMTISLNWPHSQHDVLIPASRVGPHSTTSIPGSSPFSNTTGGSPATNHSSKENEEWIMNPAFEAHLRDLKNWSLGPAFATTFPESVAGVWIKEDAQKGVQQPPSSQ</sequence>
<proteinExistence type="predicted"/>
<feature type="compositionally biased region" description="Low complexity" evidence="1">
    <location>
        <begin position="1"/>
        <end position="26"/>
    </location>
</feature>
<feature type="region of interest" description="Disordered" evidence="1">
    <location>
        <begin position="433"/>
        <end position="463"/>
    </location>
</feature>
<dbReference type="PANTHER" id="PTHR37012">
    <property type="entry name" value="B-ZIP TRANSCRIPTION FACTOR (EUROFUNG)-RELATED"/>
    <property type="match status" value="1"/>
</dbReference>
<protein>
    <recommendedName>
        <fullName evidence="4">BZIP transcription factor</fullName>
    </recommendedName>
</protein>
<dbReference type="PANTHER" id="PTHR37012:SF2">
    <property type="entry name" value="BZIP DOMAIN-CONTAINING PROTEIN-RELATED"/>
    <property type="match status" value="1"/>
</dbReference>
<keyword evidence="3" id="KW-1185">Reference proteome</keyword>
<organism evidence="2 3">
    <name type="scientific">Byssothecium circinans</name>
    <dbReference type="NCBI Taxonomy" id="147558"/>
    <lineage>
        <taxon>Eukaryota</taxon>
        <taxon>Fungi</taxon>
        <taxon>Dikarya</taxon>
        <taxon>Ascomycota</taxon>
        <taxon>Pezizomycotina</taxon>
        <taxon>Dothideomycetes</taxon>
        <taxon>Pleosporomycetidae</taxon>
        <taxon>Pleosporales</taxon>
        <taxon>Massarineae</taxon>
        <taxon>Massarinaceae</taxon>
        <taxon>Byssothecium</taxon>
    </lineage>
</organism>
<name>A0A6A5TC61_9PLEO</name>
<dbReference type="Proteomes" id="UP000800035">
    <property type="component" value="Unassembled WGS sequence"/>
</dbReference>
<feature type="compositionally biased region" description="Basic and acidic residues" evidence="1">
    <location>
        <begin position="51"/>
        <end position="70"/>
    </location>
</feature>
<evidence type="ECO:0008006" key="4">
    <source>
        <dbReference type="Google" id="ProtNLM"/>
    </source>
</evidence>
<dbReference type="AlphaFoldDB" id="A0A6A5TC61"/>
<dbReference type="Gene3D" id="1.20.5.170">
    <property type="match status" value="1"/>
</dbReference>
<evidence type="ECO:0000313" key="3">
    <source>
        <dbReference type="Proteomes" id="UP000800035"/>
    </source>
</evidence>
<evidence type="ECO:0000256" key="1">
    <source>
        <dbReference type="SAM" id="MobiDB-lite"/>
    </source>
</evidence>
<feature type="compositionally biased region" description="Polar residues" evidence="1">
    <location>
        <begin position="436"/>
        <end position="459"/>
    </location>
</feature>
<reference evidence="2" key="1">
    <citation type="journal article" date="2020" name="Stud. Mycol.">
        <title>101 Dothideomycetes genomes: a test case for predicting lifestyles and emergence of pathogens.</title>
        <authorList>
            <person name="Haridas S."/>
            <person name="Albert R."/>
            <person name="Binder M."/>
            <person name="Bloem J."/>
            <person name="Labutti K."/>
            <person name="Salamov A."/>
            <person name="Andreopoulos B."/>
            <person name="Baker S."/>
            <person name="Barry K."/>
            <person name="Bills G."/>
            <person name="Bluhm B."/>
            <person name="Cannon C."/>
            <person name="Castanera R."/>
            <person name="Culley D."/>
            <person name="Daum C."/>
            <person name="Ezra D."/>
            <person name="Gonzalez J."/>
            <person name="Henrissat B."/>
            <person name="Kuo A."/>
            <person name="Liang C."/>
            <person name="Lipzen A."/>
            <person name="Lutzoni F."/>
            <person name="Magnuson J."/>
            <person name="Mondo S."/>
            <person name="Nolan M."/>
            <person name="Ohm R."/>
            <person name="Pangilinan J."/>
            <person name="Park H.-J."/>
            <person name="Ramirez L."/>
            <person name="Alfaro M."/>
            <person name="Sun H."/>
            <person name="Tritt A."/>
            <person name="Yoshinaga Y."/>
            <person name="Zwiers L.-H."/>
            <person name="Turgeon B."/>
            <person name="Goodwin S."/>
            <person name="Spatafora J."/>
            <person name="Crous P."/>
            <person name="Grigoriev I."/>
        </authorList>
    </citation>
    <scope>NUCLEOTIDE SEQUENCE</scope>
    <source>
        <strain evidence="2">CBS 675.92</strain>
    </source>
</reference>
<dbReference type="CDD" id="cd14688">
    <property type="entry name" value="bZIP_YAP"/>
    <property type="match status" value="1"/>
</dbReference>
<dbReference type="InterPro" id="IPR021833">
    <property type="entry name" value="DUF3425"/>
</dbReference>
<accession>A0A6A5TC61</accession>
<gene>
    <name evidence="2" type="ORF">CC80DRAFT_483743</name>
</gene>
<dbReference type="OrthoDB" id="4161589at2759"/>
<feature type="region of interest" description="Disordered" evidence="1">
    <location>
        <begin position="1"/>
        <end position="70"/>
    </location>
</feature>
<dbReference type="Pfam" id="PF11905">
    <property type="entry name" value="DUF3425"/>
    <property type="match status" value="1"/>
</dbReference>
<feature type="region of interest" description="Disordered" evidence="1">
    <location>
        <begin position="190"/>
        <end position="212"/>
    </location>
</feature>